<dbReference type="EMBL" id="CABFVA020000012">
    <property type="protein sequence ID" value="VVM04864.1"/>
    <property type="molecule type" value="Genomic_DNA"/>
</dbReference>
<name>A0A5E6MAT3_9BACT</name>
<feature type="domain" description="LptD C-terminal" evidence="3">
    <location>
        <begin position="315"/>
        <end position="711"/>
    </location>
</feature>
<dbReference type="InterPro" id="IPR050218">
    <property type="entry name" value="LptD"/>
</dbReference>
<keyword evidence="2" id="KW-1133">Transmembrane helix</keyword>
<dbReference type="InterPro" id="IPR007543">
    <property type="entry name" value="LptD_C"/>
</dbReference>
<dbReference type="AlphaFoldDB" id="A0A5E6MAT3"/>
<keyword evidence="5" id="KW-1185">Reference proteome</keyword>
<feature type="region of interest" description="Disordered" evidence="1">
    <location>
        <begin position="1"/>
        <end position="20"/>
    </location>
</feature>
<evidence type="ECO:0000256" key="2">
    <source>
        <dbReference type="SAM" id="Phobius"/>
    </source>
</evidence>
<gene>
    <name evidence="4" type="primary">lptD</name>
    <name evidence="4" type="ORF">MAMT_00368</name>
</gene>
<dbReference type="Pfam" id="PF04453">
    <property type="entry name" value="LptD"/>
    <property type="match status" value="1"/>
</dbReference>
<evidence type="ECO:0000256" key="1">
    <source>
        <dbReference type="SAM" id="MobiDB-lite"/>
    </source>
</evidence>
<keyword evidence="2" id="KW-0812">Transmembrane</keyword>
<dbReference type="OrthoDB" id="9816218at2"/>
<feature type="transmembrane region" description="Helical" evidence="2">
    <location>
        <begin position="29"/>
        <end position="47"/>
    </location>
</feature>
<dbReference type="RefSeq" id="WP_142659234.1">
    <property type="nucleotide sequence ID" value="NZ_CABFVA020000012.1"/>
</dbReference>
<dbReference type="Gene3D" id="2.60.450.10">
    <property type="entry name" value="Lipopolysaccharide (LPS) transport protein A like domain"/>
    <property type="match status" value="1"/>
</dbReference>
<evidence type="ECO:0000259" key="3">
    <source>
        <dbReference type="Pfam" id="PF04453"/>
    </source>
</evidence>
<proteinExistence type="predicted"/>
<dbReference type="GO" id="GO:1990351">
    <property type="term" value="C:transporter complex"/>
    <property type="evidence" value="ECO:0007669"/>
    <property type="project" value="TreeGrafter"/>
</dbReference>
<sequence>MASRRAGRRGTAPEGGADLPSFPRRGVRLYTLLPLLFALVFLAWAGAPPSSASPPASGDPGASPGQQPVEINAQETHFVGGIATAEGNAVVRYGEVTLYADRVSFDNRTRNVFADGNVRVYTGEKIFRAAHMVYNLDTKAITANDWGMVDLPILVSGEKLTTPETDHYHVDRGMATVENREKPGLQVRAHTMDIYPGDRLLMRNVTIYISHIPVLWLPAMSQSLDGDSNTLMVIPGDRSYWGYYLLIVYNWKFNPQLKASFQLNYYSDRGIALGSLFQYRPSEDGYGNLRLFGLPYDQGYLLNYSSLKRYDVGPERFMASLQQRYPLTQELTLTTDLNYWTDPYITEDFYYNTYMSNRQPNNVAWLNYYHPGFTIDLLVQDNLMDFFNGLNRLPELDFETNRAKIFHSPIAYESRTSVVNFEQQFSNLNPLTGNLFGLYYPWFPLNRFYQQNGMGNAYMLSNYGGWRWDTLQQLSYPREYFHWLSLTPRLGVEGTYWSDQNVYGNAFNAPMPLMMNQSNLTFDRGLLIAGLDASFKLAKTWNDVDIEALGIHGLRHVIQPFATFQYIPNPYGNPYNILGFDSLMPTITPSLINPIDYPSVDSFFGMTYLRAGATQRLQTQRNGQNYDLMELTLFTDANWDRKYNTLLMPTTDTVNEIYGTFDFKPVPWVMFHTDLALPTYDEGFTNINNSLSWQFHRSDTLTLGYQYLNNVTIPSSFFPVPQIASGYLPQNNMLPVVAQISPTVQSMAYVSDFWRISEHWQVSGTLMYMSQTNSVPVKMFSIYRDMQDFIVSFNFQDFSYPGAASIINYYLAVTLKAFPSMKVGYGQ</sequence>
<reference evidence="4 5" key="1">
    <citation type="submission" date="2019-09" db="EMBL/GenBank/DDBJ databases">
        <authorList>
            <person name="Cremers G."/>
        </authorList>
    </citation>
    <scope>NUCLEOTIDE SEQUENCE [LARGE SCALE GENOMIC DNA]</scope>
    <source>
        <strain evidence="4">4A</strain>
    </source>
</reference>
<dbReference type="Proteomes" id="UP000334923">
    <property type="component" value="Unassembled WGS sequence"/>
</dbReference>
<organism evidence="4 5">
    <name type="scientific">Methylacidimicrobium tartarophylax</name>
    <dbReference type="NCBI Taxonomy" id="1041768"/>
    <lineage>
        <taxon>Bacteria</taxon>
        <taxon>Pseudomonadati</taxon>
        <taxon>Verrucomicrobiota</taxon>
        <taxon>Methylacidimicrobium</taxon>
    </lineage>
</organism>
<evidence type="ECO:0000313" key="4">
    <source>
        <dbReference type="EMBL" id="VVM04864.1"/>
    </source>
</evidence>
<protein>
    <submittedName>
        <fullName evidence="4">LPS-assembly protein LptD</fullName>
    </submittedName>
</protein>
<dbReference type="PANTHER" id="PTHR30189:SF1">
    <property type="entry name" value="LPS-ASSEMBLY PROTEIN LPTD"/>
    <property type="match status" value="1"/>
</dbReference>
<accession>A0A5E6MAT3</accession>
<dbReference type="GO" id="GO:0009279">
    <property type="term" value="C:cell outer membrane"/>
    <property type="evidence" value="ECO:0007669"/>
    <property type="project" value="TreeGrafter"/>
</dbReference>
<evidence type="ECO:0000313" key="5">
    <source>
        <dbReference type="Proteomes" id="UP000334923"/>
    </source>
</evidence>
<dbReference type="PANTHER" id="PTHR30189">
    <property type="entry name" value="LPS-ASSEMBLY PROTEIN"/>
    <property type="match status" value="1"/>
</dbReference>
<keyword evidence="2" id="KW-0472">Membrane</keyword>